<dbReference type="RefSeq" id="XP_007692115.1">
    <property type="nucleotide sequence ID" value="XM_007693925.1"/>
</dbReference>
<sequence>MATVLAPRVNTQLGNGLALKRTRPWIQYRQPACSDPPLSWRLALCIASYPVQLHLGKDQSTYPTWCTYVKDACPLKLHDPPAFGALCC</sequence>
<name>W6YPT3_COCMI</name>
<organism evidence="1 2">
    <name type="scientific">Bipolaris oryzae ATCC 44560</name>
    <dbReference type="NCBI Taxonomy" id="930090"/>
    <lineage>
        <taxon>Eukaryota</taxon>
        <taxon>Fungi</taxon>
        <taxon>Dikarya</taxon>
        <taxon>Ascomycota</taxon>
        <taxon>Pezizomycotina</taxon>
        <taxon>Dothideomycetes</taxon>
        <taxon>Pleosporomycetidae</taxon>
        <taxon>Pleosporales</taxon>
        <taxon>Pleosporineae</taxon>
        <taxon>Pleosporaceae</taxon>
        <taxon>Bipolaris</taxon>
    </lineage>
</organism>
<dbReference type="AlphaFoldDB" id="W6YPT3"/>
<reference evidence="1 2" key="1">
    <citation type="journal article" date="2013" name="PLoS Genet.">
        <title>Comparative genome structure, secondary metabolite, and effector coding capacity across Cochliobolus pathogens.</title>
        <authorList>
            <person name="Condon B.J."/>
            <person name="Leng Y."/>
            <person name="Wu D."/>
            <person name="Bushley K.E."/>
            <person name="Ohm R.A."/>
            <person name="Otillar R."/>
            <person name="Martin J."/>
            <person name="Schackwitz W."/>
            <person name="Grimwood J."/>
            <person name="MohdZainudin N."/>
            <person name="Xue C."/>
            <person name="Wang R."/>
            <person name="Manning V.A."/>
            <person name="Dhillon B."/>
            <person name="Tu Z.J."/>
            <person name="Steffenson B.J."/>
            <person name="Salamov A."/>
            <person name="Sun H."/>
            <person name="Lowry S."/>
            <person name="LaButti K."/>
            <person name="Han J."/>
            <person name="Copeland A."/>
            <person name="Lindquist E."/>
            <person name="Barry K."/>
            <person name="Schmutz J."/>
            <person name="Baker S.E."/>
            <person name="Ciuffetti L.M."/>
            <person name="Grigoriev I.V."/>
            <person name="Zhong S."/>
            <person name="Turgeon B.G."/>
        </authorList>
    </citation>
    <scope>NUCLEOTIDE SEQUENCE [LARGE SCALE GENOMIC DNA]</scope>
    <source>
        <strain evidence="1 2">ATCC 44560</strain>
    </source>
</reference>
<dbReference type="EMBL" id="KI964106">
    <property type="protein sequence ID" value="EUC41377.1"/>
    <property type="molecule type" value="Genomic_DNA"/>
</dbReference>
<protein>
    <submittedName>
        <fullName evidence="1">Uncharacterized protein</fullName>
    </submittedName>
</protein>
<accession>W6YPT3</accession>
<dbReference type="Proteomes" id="UP000054032">
    <property type="component" value="Unassembled WGS sequence"/>
</dbReference>
<dbReference type="GeneID" id="19118841"/>
<evidence type="ECO:0000313" key="2">
    <source>
        <dbReference type="Proteomes" id="UP000054032"/>
    </source>
</evidence>
<dbReference type="HOGENOM" id="CLU_2468714_0_0_1"/>
<gene>
    <name evidence="1" type="ORF">COCMIDRAFT_106312</name>
</gene>
<dbReference type="OrthoDB" id="3661209at2759"/>
<keyword evidence="2" id="KW-1185">Reference proteome</keyword>
<evidence type="ECO:0000313" key="1">
    <source>
        <dbReference type="EMBL" id="EUC41377.1"/>
    </source>
</evidence>
<proteinExistence type="predicted"/>
<dbReference type="KEGG" id="bor:COCMIDRAFT_106312"/>